<dbReference type="GO" id="GO:0030976">
    <property type="term" value="F:thiamine pyrophosphate binding"/>
    <property type="evidence" value="ECO:0007669"/>
    <property type="project" value="TreeGrafter"/>
</dbReference>
<accession>A0A0J1FKV6</accession>
<evidence type="ECO:0000313" key="6">
    <source>
        <dbReference type="EMBL" id="KLU20368.1"/>
    </source>
</evidence>
<dbReference type="GO" id="GO:0030975">
    <property type="term" value="F:thiamine binding"/>
    <property type="evidence" value="ECO:0007669"/>
    <property type="project" value="TreeGrafter"/>
</dbReference>
<evidence type="ECO:0000256" key="2">
    <source>
        <dbReference type="ARBA" id="ARBA00008520"/>
    </source>
</evidence>
<dbReference type="InterPro" id="IPR006059">
    <property type="entry name" value="SBP"/>
</dbReference>
<keyword evidence="5" id="KW-0574">Periplasm</keyword>
<dbReference type="OrthoDB" id="8874923at2"/>
<dbReference type="GO" id="GO:0015888">
    <property type="term" value="P:thiamine transport"/>
    <property type="evidence" value="ECO:0007669"/>
    <property type="project" value="TreeGrafter"/>
</dbReference>
<proteinExistence type="inferred from homology"/>
<dbReference type="PANTHER" id="PTHR30006">
    <property type="entry name" value="THIAMINE-BINDING PERIPLASMIC PROTEIN-RELATED"/>
    <property type="match status" value="1"/>
</dbReference>
<comment type="similarity">
    <text evidence="2">Belongs to the bacterial solute-binding protein 1 family.</text>
</comment>
<protein>
    <submittedName>
        <fullName evidence="6">Spermidine/putrescine ABC transporter substrate-binding protein</fullName>
    </submittedName>
</protein>
<dbReference type="PATRIC" id="fig|908627.4.peg.9364"/>
<dbReference type="Gene3D" id="3.40.190.10">
    <property type="entry name" value="Periplasmic binding protein-like II"/>
    <property type="match status" value="2"/>
</dbReference>
<keyword evidence="7" id="KW-1185">Reference proteome</keyword>
<dbReference type="PANTHER" id="PTHR30006:SF3">
    <property type="entry name" value="THIAMINE-BINDING PERIPLASMIC PROTEIN"/>
    <property type="match status" value="1"/>
</dbReference>
<gene>
    <name evidence="6" type="ORF">EOS_41655</name>
</gene>
<evidence type="ECO:0000256" key="5">
    <source>
        <dbReference type="ARBA" id="ARBA00022764"/>
    </source>
</evidence>
<comment type="caution">
    <text evidence="6">The sequence shown here is derived from an EMBL/GenBank/DDBJ whole genome shotgun (WGS) entry which is preliminary data.</text>
</comment>
<comment type="subcellular location">
    <subcellularLocation>
        <location evidence="1">Periplasm</location>
    </subcellularLocation>
</comment>
<organism evidence="6 7">
    <name type="scientific">Caballeronia mineralivorans PML1(12)</name>
    <dbReference type="NCBI Taxonomy" id="908627"/>
    <lineage>
        <taxon>Bacteria</taxon>
        <taxon>Pseudomonadati</taxon>
        <taxon>Pseudomonadota</taxon>
        <taxon>Betaproteobacteria</taxon>
        <taxon>Burkholderiales</taxon>
        <taxon>Burkholderiaceae</taxon>
        <taxon>Caballeronia</taxon>
    </lineage>
</organism>
<dbReference type="PROSITE" id="PS51318">
    <property type="entry name" value="TAT"/>
    <property type="match status" value="1"/>
</dbReference>
<evidence type="ECO:0000256" key="4">
    <source>
        <dbReference type="ARBA" id="ARBA00022729"/>
    </source>
</evidence>
<dbReference type="SUPFAM" id="SSF53850">
    <property type="entry name" value="Periplasmic binding protein-like II"/>
    <property type="match status" value="1"/>
</dbReference>
<dbReference type="Pfam" id="PF13416">
    <property type="entry name" value="SBP_bac_8"/>
    <property type="match status" value="1"/>
</dbReference>
<dbReference type="AlphaFoldDB" id="A0A0J1FKV6"/>
<keyword evidence="4" id="KW-0732">Signal</keyword>
<evidence type="ECO:0000313" key="7">
    <source>
        <dbReference type="Proteomes" id="UP000035963"/>
    </source>
</evidence>
<dbReference type="GO" id="GO:0030288">
    <property type="term" value="C:outer membrane-bounded periplasmic space"/>
    <property type="evidence" value="ECO:0007669"/>
    <property type="project" value="TreeGrafter"/>
</dbReference>
<dbReference type="Proteomes" id="UP000035963">
    <property type="component" value="Unassembled WGS sequence"/>
</dbReference>
<sequence>MSADSKIILPRRRFLQVAGTTLLSTAIAAPMVITSRKAAAASNLTVVSWGGNYHAGVQETLATPFEKEFGVHVTLVDTPDLAKVKAQVMTNNVQWDVFDAVGPMAMTGSKNGYWEPLDPALFNARDLIAPMTKDAVPLYGFTGGICWDNSKFPDGKHPQTFAEYFDFKKFPGQRTLRNRASETMEIALLADGVTPEKLYPLDVERAFKSLNRIKPYIGNWVDQTPQTVTLVETGQVDFSYTYSTRVKAAQEANKPINFSFKQNLIGLEYLVVLKNSPNKANAMKFLQFALRPDRQAALMDALGNTPASRSALPMVKPEVRKWLSDPSNKMNVVSNDVWWADHYDELTLRFKEWVLS</sequence>
<reference evidence="6 7" key="1">
    <citation type="journal article" date="2015" name="Genome Announc.">
        <title>Draft Genome Sequence of Burkholderia sp. Strain PML1(12), an Ectomycorrhizosphere-Inhabiting Bacterium with Effective Mineral-Weathering Ability.</title>
        <authorList>
            <person name="Uroz S."/>
            <person name="Oger P."/>
        </authorList>
    </citation>
    <scope>NUCLEOTIDE SEQUENCE [LARGE SCALE GENOMIC DNA]</scope>
    <source>
        <strain evidence="7">PML1(12)</strain>
    </source>
</reference>
<name>A0A0J1FKV6_9BURK</name>
<dbReference type="CDD" id="cd13589">
    <property type="entry name" value="PBP2_polyamine_RpCGA009"/>
    <property type="match status" value="1"/>
</dbReference>
<evidence type="ECO:0000256" key="3">
    <source>
        <dbReference type="ARBA" id="ARBA00022448"/>
    </source>
</evidence>
<evidence type="ECO:0000256" key="1">
    <source>
        <dbReference type="ARBA" id="ARBA00004418"/>
    </source>
</evidence>
<dbReference type="InterPro" id="IPR006311">
    <property type="entry name" value="TAT_signal"/>
</dbReference>
<dbReference type="RefSeq" id="WP_047898088.1">
    <property type="nucleotide sequence ID" value="NZ_AEJF01000258.1"/>
</dbReference>
<dbReference type="EMBL" id="AEJF01000258">
    <property type="protein sequence ID" value="KLU20368.1"/>
    <property type="molecule type" value="Genomic_DNA"/>
</dbReference>
<keyword evidence="3" id="KW-0813">Transport</keyword>